<feature type="region of interest" description="Disordered" evidence="1">
    <location>
        <begin position="36"/>
        <end position="56"/>
    </location>
</feature>
<comment type="caution">
    <text evidence="2">The sequence shown here is derived from an EMBL/GenBank/DDBJ whole genome shotgun (WGS) entry which is preliminary data.</text>
</comment>
<evidence type="ECO:0000313" key="2">
    <source>
        <dbReference type="EMBL" id="MPN15583.1"/>
    </source>
</evidence>
<dbReference type="EMBL" id="VSSQ01062399">
    <property type="protein sequence ID" value="MPN15583.1"/>
    <property type="molecule type" value="Genomic_DNA"/>
</dbReference>
<sequence length="56" mass="6034">MEGNVRRRLEALGFTFLPVENTNCWDQYVEQAQTANAEAAAAEKSSDSDAQSGALA</sequence>
<gene>
    <name evidence="2" type="ORF">SDC9_162917</name>
</gene>
<evidence type="ECO:0000256" key="1">
    <source>
        <dbReference type="SAM" id="MobiDB-lite"/>
    </source>
</evidence>
<proteinExistence type="predicted"/>
<accession>A0A645FU12</accession>
<organism evidence="2">
    <name type="scientific">bioreactor metagenome</name>
    <dbReference type="NCBI Taxonomy" id="1076179"/>
    <lineage>
        <taxon>unclassified sequences</taxon>
        <taxon>metagenomes</taxon>
        <taxon>ecological metagenomes</taxon>
    </lineage>
</organism>
<reference evidence="2" key="1">
    <citation type="submission" date="2019-08" db="EMBL/GenBank/DDBJ databases">
        <authorList>
            <person name="Kucharzyk K."/>
            <person name="Murdoch R.W."/>
            <person name="Higgins S."/>
            <person name="Loffler F."/>
        </authorList>
    </citation>
    <scope>NUCLEOTIDE SEQUENCE</scope>
</reference>
<protein>
    <submittedName>
        <fullName evidence="2">Uncharacterized protein</fullName>
    </submittedName>
</protein>
<dbReference type="AlphaFoldDB" id="A0A645FU12"/>
<name>A0A645FU12_9ZZZZ</name>